<evidence type="ECO:0000313" key="1">
    <source>
        <dbReference type="EMBL" id="JAE29778.1"/>
    </source>
</evidence>
<name>A0A0A9HA34_ARUDO</name>
<dbReference type="EMBL" id="GBRH01168118">
    <property type="protein sequence ID" value="JAE29778.1"/>
    <property type="molecule type" value="Transcribed_RNA"/>
</dbReference>
<sequence>MYSTSTLPTSFPLVTASGQADGAFSSLLPYLLPFNTGLVMHDFTELSFPFSRSVD</sequence>
<accession>A0A0A9HA34</accession>
<proteinExistence type="predicted"/>
<dbReference type="AlphaFoldDB" id="A0A0A9HA34"/>
<reference evidence="1" key="2">
    <citation type="journal article" date="2015" name="Data Brief">
        <title>Shoot transcriptome of the giant reed, Arundo donax.</title>
        <authorList>
            <person name="Barrero R.A."/>
            <person name="Guerrero F.D."/>
            <person name="Moolhuijzen P."/>
            <person name="Goolsby J.A."/>
            <person name="Tidwell J."/>
            <person name="Bellgard S.E."/>
            <person name="Bellgard M.I."/>
        </authorList>
    </citation>
    <scope>NUCLEOTIDE SEQUENCE</scope>
    <source>
        <tissue evidence="1">Shoot tissue taken approximately 20 cm above the soil surface</tissue>
    </source>
</reference>
<protein>
    <submittedName>
        <fullName evidence="1">Uncharacterized protein</fullName>
    </submittedName>
</protein>
<reference evidence="1" key="1">
    <citation type="submission" date="2014-09" db="EMBL/GenBank/DDBJ databases">
        <authorList>
            <person name="Magalhaes I.L.F."/>
            <person name="Oliveira U."/>
            <person name="Santos F.R."/>
            <person name="Vidigal T.H.D.A."/>
            <person name="Brescovit A.D."/>
            <person name="Santos A.J."/>
        </authorList>
    </citation>
    <scope>NUCLEOTIDE SEQUENCE</scope>
    <source>
        <tissue evidence="1">Shoot tissue taken approximately 20 cm above the soil surface</tissue>
    </source>
</reference>
<organism evidence="1">
    <name type="scientific">Arundo donax</name>
    <name type="common">Giant reed</name>
    <name type="synonym">Donax arundinaceus</name>
    <dbReference type="NCBI Taxonomy" id="35708"/>
    <lineage>
        <taxon>Eukaryota</taxon>
        <taxon>Viridiplantae</taxon>
        <taxon>Streptophyta</taxon>
        <taxon>Embryophyta</taxon>
        <taxon>Tracheophyta</taxon>
        <taxon>Spermatophyta</taxon>
        <taxon>Magnoliopsida</taxon>
        <taxon>Liliopsida</taxon>
        <taxon>Poales</taxon>
        <taxon>Poaceae</taxon>
        <taxon>PACMAD clade</taxon>
        <taxon>Arundinoideae</taxon>
        <taxon>Arundineae</taxon>
        <taxon>Arundo</taxon>
    </lineage>
</organism>